<accession>A0A1I1WF85</accession>
<dbReference type="EMBL" id="FOLD01000047">
    <property type="protein sequence ID" value="SFD93807.1"/>
    <property type="molecule type" value="Genomic_DNA"/>
</dbReference>
<keyword evidence="4" id="KW-1185">Reference proteome</keyword>
<dbReference type="PRINTS" id="PR00111">
    <property type="entry name" value="ABHYDROLASE"/>
</dbReference>
<organism evidence="3 4">
    <name type="scientific">Massilia yuzhufengensis</name>
    <dbReference type="NCBI Taxonomy" id="1164594"/>
    <lineage>
        <taxon>Bacteria</taxon>
        <taxon>Pseudomonadati</taxon>
        <taxon>Pseudomonadota</taxon>
        <taxon>Betaproteobacteria</taxon>
        <taxon>Burkholderiales</taxon>
        <taxon>Oxalobacteraceae</taxon>
        <taxon>Telluria group</taxon>
        <taxon>Massilia</taxon>
    </lineage>
</organism>
<evidence type="ECO:0000313" key="4">
    <source>
        <dbReference type="Proteomes" id="UP000198639"/>
    </source>
</evidence>
<feature type="signal peptide" evidence="1">
    <location>
        <begin position="1"/>
        <end position="39"/>
    </location>
</feature>
<dbReference type="Proteomes" id="UP000198639">
    <property type="component" value="Unassembled WGS sequence"/>
</dbReference>
<keyword evidence="1" id="KW-0732">Signal</keyword>
<dbReference type="SUPFAM" id="SSF53474">
    <property type="entry name" value="alpha/beta-Hydrolases"/>
    <property type="match status" value="1"/>
</dbReference>
<dbReference type="InterPro" id="IPR050266">
    <property type="entry name" value="AB_hydrolase_sf"/>
</dbReference>
<evidence type="ECO:0000313" key="3">
    <source>
        <dbReference type="EMBL" id="SFD93807.1"/>
    </source>
</evidence>
<reference evidence="4" key="1">
    <citation type="submission" date="2016-10" db="EMBL/GenBank/DDBJ databases">
        <authorList>
            <person name="Varghese N."/>
            <person name="Submissions S."/>
        </authorList>
    </citation>
    <scope>NUCLEOTIDE SEQUENCE [LARGE SCALE GENOMIC DNA]</scope>
    <source>
        <strain evidence="4">CGMCC 1.12041</strain>
    </source>
</reference>
<dbReference type="Pfam" id="PF00561">
    <property type="entry name" value="Abhydrolase_1"/>
    <property type="match status" value="1"/>
</dbReference>
<proteinExistence type="predicted"/>
<evidence type="ECO:0000256" key="1">
    <source>
        <dbReference type="SAM" id="SignalP"/>
    </source>
</evidence>
<dbReference type="InterPro" id="IPR000073">
    <property type="entry name" value="AB_hydrolase_1"/>
</dbReference>
<gene>
    <name evidence="3" type="ORF">SAMN05216204_1475</name>
</gene>
<dbReference type="STRING" id="1164594.SAMN05216204_1475"/>
<feature type="chain" id="PRO_5011612176" evidence="1">
    <location>
        <begin position="40"/>
        <end position="423"/>
    </location>
</feature>
<dbReference type="AlphaFoldDB" id="A0A1I1WF85"/>
<feature type="domain" description="AB hydrolase-1" evidence="2">
    <location>
        <begin position="65"/>
        <end position="170"/>
    </location>
</feature>
<protein>
    <submittedName>
        <fullName evidence="3">Pimeloyl-ACP methyl ester carboxylesterase</fullName>
    </submittedName>
</protein>
<name>A0A1I1WF85_9BURK</name>
<dbReference type="InterPro" id="IPR029058">
    <property type="entry name" value="AB_hydrolase_fold"/>
</dbReference>
<dbReference type="PANTHER" id="PTHR43798">
    <property type="entry name" value="MONOACYLGLYCEROL LIPASE"/>
    <property type="match status" value="1"/>
</dbReference>
<dbReference type="Gene3D" id="3.40.50.1820">
    <property type="entry name" value="alpha/beta hydrolase"/>
    <property type="match status" value="1"/>
</dbReference>
<evidence type="ECO:0000259" key="2">
    <source>
        <dbReference type="Pfam" id="PF00561"/>
    </source>
</evidence>
<sequence>MPQEHATTHQERLLKHPLPYRGQLAAAMLAFALSGAIHAAEPAPDTVKVGNYQVQAATLGAGNYTVILEAGFGRDLGVWRNVAPALAKSAKVMAYSRAGHGKSDPRPEAPTIAARTNELEQLVAAAGLKPPFILVGHSYGGFLVRSFATRHPEQVAGMAFVDPSDEAFNVELRKLDAAGVDKDTKLTEQFMPPKLHAELRSVQAVLDSGKLPFAGALPDVPVAVLTSVQKREQPQLFLETPAAVQVWRGLHERFFRNFSNGSHIVTAESGHNIHQEQPQLVVSAIEGVIAAAEGARVKRVREAARAELLRRVEQGGSDAEMAKALEASGFGEAAINRLGYELLGPRKQPLLAERLMKANAARHPASDNVQDSYGEVLLAAGKPLDAKLRFMRAITLAEAQGKGDRVLAGYRANLAKAEQALAR</sequence>